<proteinExistence type="predicted"/>
<feature type="compositionally biased region" description="Basic and acidic residues" evidence="1">
    <location>
        <begin position="39"/>
        <end position="50"/>
    </location>
</feature>
<feature type="signal peptide" evidence="2">
    <location>
        <begin position="1"/>
        <end position="20"/>
    </location>
</feature>
<feature type="compositionally biased region" description="Polar residues" evidence="1">
    <location>
        <begin position="29"/>
        <end position="38"/>
    </location>
</feature>
<reference evidence="3 4" key="1">
    <citation type="submission" date="2013-08" db="EMBL/GenBank/DDBJ databases">
        <authorList>
            <person name="Durkin A.S."/>
            <person name="Haft D.R."/>
            <person name="McCorrison J."/>
            <person name="Torralba M."/>
            <person name="Gillis M."/>
            <person name="Haft D.H."/>
            <person name="Methe B."/>
            <person name="Sutton G."/>
            <person name="Nelson K.E."/>
        </authorList>
    </citation>
    <scope>NUCLEOTIDE SEQUENCE [LARGE SCALE GENOMIC DNA]</scope>
    <source>
        <strain evidence="3 4">F0067</strain>
    </source>
</reference>
<keyword evidence="4" id="KW-1185">Reference proteome</keyword>
<feature type="region of interest" description="Disordered" evidence="1">
    <location>
        <begin position="29"/>
        <end position="50"/>
    </location>
</feature>
<name>U2P2K2_9BACT</name>
<dbReference type="Proteomes" id="UP000016648">
    <property type="component" value="Unassembled WGS sequence"/>
</dbReference>
<evidence type="ECO:0000256" key="2">
    <source>
        <dbReference type="SAM" id="SignalP"/>
    </source>
</evidence>
<dbReference type="EMBL" id="AWEY01000039">
    <property type="protein sequence ID" value="ERK38411.1"/>
    <property type="molecule type" value="Genomic_DNA"/>
</dbReference>
<comment type="caution">
    <text evidence="3">The sequence shown here is derived from an EMBL/GenBank/DDBJ whole genome shotgun (WGS) entry which is preliminary data.</text>
</comment>
<dbReference type="InterPro" id="IPR025631">
    <property type="entry name" value="Porin_10"/>
</dbReference>
<dbReference type="Pfam" id="PF14121">
    <property type="entry name" value="Porin_10"/>
    <property type="match status" value="1"/>
</dbReference>
<keyword evidence="2" id="KW-0732">Signal</keyword>
<sequence length="772" mass="88758">MMKKITTFLLLWIVSLPLMAQFEENQYNQMDPSGNISRRNADRSDSLSSEKEIPKGIKVWTIDRRFGDMTYTTPDTVPYMFMNRVFTSGMRGEYNTTGNLGSPRINRIFIDRPLDDSFIFTQPYDYFVTPVEQFHFTRTLSPFTNLTYSNSGNKTNGDDHFTAKFGTNAGKRLGVGFKFDYLYARGYYQNQSTSHFDYTLYGSYIGDRYQAHLLFSTNHQKVTENGGVANDDYITHPESFSDDYSASEIPTVLERNWNRNDNLHVYFNHKYSLGFSRKVPMTEDEIKAKKFALASAEENKKGDNDHAPSNRNRHNAKIEERSFGGRPKDAAVVGQEPGNAQEKGEDRISINKATADSLMALAPEKKADTAWVKTEYVPVTSFIHTMSFDRYRRIYEAYQTPENFYAHTYKVDEKLTGDSIYDKTTHYRFNNTFAISLLEGFNKWAKAGLKAFISYDLKHYGLPDTLRAKTYTENDISIGGQISKVQGKLLHYNAMLEANVAGPNSGDLKIDARADLNFKLFGDTLSLQACAFLHRIRPSFYFRHYQGRHAWWDNDDLKRITHSRIAGMLSYEKTKTKLRVAVDNLSNFTYFAQSYVMTAANRTNLDVQVKQGSKAVNLFTAQLYQEVSAGPFHWENVVSYQKSSDQSQLPVPDLNVYSNLYLRFKIAKVLHCDFGTDVRYFTNYYAPDYSPLIGQFAVQGDVKSAEGVDNRVKIGNYPIVNAYANFYLKHTRFYVMYSHLNAGMGDKRYFASPHYPLNERIFRVGLSWNFFN</sequence>
<feature type="compositionally biased region" description="Basic and acidic residues" evidence="1">
    <location>
        <begin position="297"/>
        <end position="308"/>
    </location>
</feature>
<feature type="compositionally biased region" description="Basic and acidic residues" evidence="1">
    <location>
        <begin position="316"/>
        <end position="328"/>
    </location>
</feature>
<feature type="chain" id="PRO_5004632292" evidence="2">
    <location>
        <begin position="21"/>
        <end position="772"/>
    </location>
</feature>
<evidence type="ECO:0000313" key="3">
    <source>
        <dbReference type="EMBL" id="ERK38411.1"/>
    </source>
</evidence>
<evidence type="ECO:0000313" key="4">
    <source>
        <dbReference type="Proteomes" id="UP000016648"/>
    </source>
</evidence>
<evidence type="ECO:0000256" key="1">
    <source>
        <dbReference type="SAM" id="MobiDB-lite"/>
    </source>
</evidence>
<organism evidence="3 4">
    <name type="scientific">Segatella baroniae F0067</name>
    <dbReference type="NCBI Taxonomy" id="1115809"/>
    <lineage>
        <taxon>Bacteria</taxon>
        <taxon>Pseudomonadati</taxon>
        <taxon>Bacteroidota</taxon>
        <taxon>Bacteroidia</taxon>
        <taxon>Bacteroidales</taxon>
        <taxon>Prevotellaceae</taxon>
        <taxon>Segatella</taxon>
    </lineage>
</organism>
<dbReference type="PATRIC" id="fig|1115809.3.peg.2405"/>
<protein>
    <submittedName>
        <fullName evidence="3">PF14121 domain protein</fullName>
    </submittedName>
</protein>
<gene>
    <name evidence="3" type="ORF">HMPREF9135_0972</name>
</gene>
<dbReference type="AlphaFoldDB" id="U2P2K2"/>
<feature type="region of interest" description="Disordered" evidence="1">
    <location>
        <begin position="297"/>
        <end position="328"/>
    </location>
</feature>
<accession>U2P2K2</accession>